<gene>
    <name evidence="2" type="ORF">CQ394_01220</name>
</gene>
<dbReference type="SUPFAM" id="SSF55729">
    <property type="entry name" value="Acyl-CoA N-acyltransferases (Nat)"/>
    <property type="match status" value="1"/>
</dbReference>
<dbReference type="Proteomes" id="UP000220840">
    <property type="component" value="Unassembled WGS sequence"/>
</dbReference>
<dbReference type="Pfam" id="PF13673">
    <property type="entry name" value="Acetyltransf_10"/>
    <property type="match status" value="1"/>
</dbReference>
<dbReference type="OrthoDB" id="307526at2"/>
<dbReference type="STRING" id="137838.GCA_001458595_01685"/>
<organism evidence="2 3">
    <name type="scientific">Clostridium neonatale</name>
    <dbReference type="NCBI Taxonomy" id="137838"/>
    <lineage>
        <taxon>Bacteria</taxon>
        <taxon>Bacillati</taxon>
        <taxon>Bacillota</taxon>
        <taxon>Clostridia</taxon>
        <taxon>Eubacteriales</taxon>
        <taxon>Clostridiaceae</taxon>
        <taxon>Clostridium</taxon>
    </lineage>
</organism>
<reference evidence="2 3" key="1">
    <citation type="submission" date="2017-10" db="EMBL/GenBank/DDBJ databases">
        <title>Effective Description of Clostridium neonatale sp. nov. linked to necrotizing enterocolitis in neonates and a clarification of species assignable to the genus Clostridium (Prazmowski 1880) emend. Lawson and Rainey 2016.</title>
        <authorList>
            <person name="Bernard K."/>
            <person name="Burdz T."/>
            <person name="Wiebe D."/>
            <person name="Balcewich B."/>
            <person name="Alfa M."/>
            <person name="Bernier A.-M."/>
        </authorList>
    </citation>
    <scope>NUCLEOTIDE SEQUENCE [LARGE SCALE GENOMIC DNA]</scope>
    <source>
        <strain evidence="2 3">LCDC99A005</strain>
    </source>
</reference>
<dbReference type="PANTHER" id="PTHR43451:SF1">
    <property type="entry name" value="ACETYLTRANSFERASE"/>
    <property type="match status" value="1"/>
</dbReference>
<evidence type="ECO:0000313" key="2">
    <source>
        <dbReference type="EMBL" id="PEG30376.1"/>
    </source>
</evidence>
<dbReference type="PROSITE" id="PS51186">
    <property type="entry name" value="GNAT"/>
    <property type="match status" value="1"/>
</dbReference>
<dbReference type="CDD" id="cd04301">
    <property type="entry name" value="NAT_SF"/>
    <property type="match status" value="1"/>
</dbReference>
<evidence type="ECO:0000313" key="3">
    <source>
        <dbReference type="Proteomes" id="UP000220840"/>
    </source>
</evidence>
<sequence length="147" mass="16718">MEIRELACSEFDTALQLAWTGFQKYESPDYSEEGIQAFWDSIHDKDYIKMLRIYGAFENRNMVGMLATRSSGSHIALFFVDGMYHRKGIGRQLFEKACSDNISGTITVNSSPYAIEVYHNLGFADTDIEQVTDGLRYTPMVCSLKTK</sequence>
<accession>A0A2A7MFD7</accession>
<dbReference type="InterPro" id="IPR016181">
    <property type="entry name" value="Acyl_CoA_acyltransferase"/>
</dbReference>
<evidence type="ECO:0000259" key="1">
    <source>
        <dbReference type="PROSITE" id="PS51186"/>
    </source>
</evidence>
<dbReference type="GO" id="GO:0016747">
    <property type="term" value="F:acyltransferase activity, transferring groups other than amino-acyl groups"/>
    <property type="evidence" value="ECO:0007669"/>
    <property type="project" value="InterPro"/>
</dbReference>
<keyword evidence="2" id="KW-0808">Transferase</keyword>
<keyword evidence="3" id="KW-1185">Reference proteome</keyword>
<dbReference type="AlphaFoldDB" id="A0A2A7MFD7"/>
<proteinExistence type="predicted"/>
<feature type="domain" description="N-acetyltransferase" evidence="1">
    <location>
        <begin position="1"/>
        <end position="145"/>
    </location>
</feature>
<dbReference type="PANTHER" id="PTHR43451">
    <property type="entry name" value="ACETYLTRANSFERASE (GNAT) FAMILY PROTEIN"/>
    <property type="match status" value="1"/>
</dbReference>
<name>A0A2A7MFD7_9CLOT</name>
<dbReference type="RefSeq" id="WP_058294548.1">
    <property type="nucleotide sequence ID" value="NZ_CAMRXG010000050.1"/>
</dbReference>
<dbReference type="InterPro" id="IPR052564">
    <property type="entry name" value="N-acetyltrans/Recomb-assoc"/>
</dbReference>
<dbReference type="InterPro" id="IPR000182">
    <property type="entry name" value="GNAT_dom"/>
</dbReference>
<protein>
    <submittedName>
        <fullName evidence="2">N-acetyltransferase</fullName>
    </submittedName>
</protein>
<comment type="caution">
    <text evidence="2">The sequence shown here is derived from an EMBL/GenBank/DDBJ whole genome shotgun (WGS) entry which is preliminary data.</text>
</comment>
<dbReference type="EMBL" id="PDCJ01000001">
    <property type="protein sequence ID" value="PEG30376.1"/>
    <property type="molecule type" value="Genomic_DNA"/>
</dbReference>
<dbReference type="Gene3D" id="3.40.630.30">
    <property type="match status" value="1"/>
</dbReference>